<dbReference type="InterPro" id="IPR013525">
    <property type="entry name" value="ABC2_TM"/>
</dbReference>
<feature type="transmembrane region" description="Helical" evidence="8">
    <location>
        <begin position="228"/>
        <end position="250"/>
    </location>
</feature>
<keyword evidence="5 8" id="KW-0812">Transmembrane</keyword>
<feature type="transmembrane region" description="Helical" evidence="8">
    <location>
        <begin position="27"/>
        <end position="46"/>
    </location>
</feature>
<evidence type="ECO:0000256" key="5">
    <source>
        <dbReference type="ARBA" id="ARBA00022692"/>
    </source>
</evidence>
<dbReference type="GO" id="GO:0043190">
    <property type="term" value="C:ATP-binding cassette (ABC) transporter complex"/>
    <property type="evidence" value="ECO:0007669"/>
    <property type="project" value="InterPro"/>
</dbReference>
<sequence length="373" mass="41301">MRESFFRIIALIRKELLAMFKDPKSRFVLVLPPILQCLIFGYAASYDLNNVPYALLDHDHSAASVELVAKLDGSGIFSRVATLQRTADINEYINDARVLLVVVIDEDFERRLMAGMPAKLQVIADGRNSNTAGTAQSYISTIATDFTTQWRAQNGQETSSGVKVTTRAWYNPSLETRWYMIPSLIGTITMMMTLMLTAMSVAREREAGTFDQLLVTPFRPSEIMVGKALPSMLVGLSQATTILLVAQLWFQIPFAGSYFILYLGLVLFLAAAVGIGLFISSLAGNMQQAMIYSFILLMPFMLLSGLTAPIGNMPEILQYLTLINPLRYAISITHQVYLEGAGLSQLLPEMLALVAIAAVTLPFSAWLFRNRLT</sequence>
<dbReference type="AlphaFoldDB" id="A0A2P7AWW5"/>
<dbReference type="Proteomes" id="UP000241158">
    <property type="component" value="Unassembled WGS sequence"/>
</dbReference>
<reference evidence="11" key="1">
    <citation type="submission" date="2017-11" db="EMBL/GenBank/DDBJ databases">
        <authorList>
            <person name="Kuznetsova I."/>
            <person name="Sazanova A."/>
            <person name="Chirak E."/>
            <person name="Safronova V."/>
            <person name="Willems A."/>
        </authorList>
    </citation>
    <scope>NUCLEOTIDE SEQUENCE [LARGE SCALE GENOMIC DNA]</scope>
    <source>
        <strain evidence="11">PEPV15</strain>
    </source>
</reference>
<evidence type="ECO:0000256" key="1">
    <source>
        <dbReference type="ARBA" id="ARBA00004651"/>
    </source>
</evidence>
<dbReference type="PRINTS" id="PR00164">
    <property type="entry name" value="ABC2TRNSPORT"/>
</dbReference>
<evidence type="ECO:0000256" key="7">
    <source>
        <dbReference type="ARBA" id="ARBA00023136"/>
    </source>
</evidence>
<dbReference type="RefSeq" id="WP_106717151.1">
    <property type="nucleotide sequence ID" value="NZ_JACHXT010000004.1"/>
</dbReference>
<feature type="transmembrane region" description="Helical" evidence="8">
    <location>
        <begin position="350"/>
        <end position="368"/>
    </location>
</feature>
<dbReference type="PANTHER" id="PTHR30294">
    <property type="entry name" value="MEMBRANE COMPONENT OF ABC TRANSPORTER YHHJ-RELATED"/>
    <property type="match status" value="1"/>
</dbReference>
<gene>
    <name evidence="10" type="ORF">CU100_14150</name>
</gene>
<dbReference type="PANTHER" id="PTHR30294:SF44">
    <property type="entry name" value="MULTIDRUG ABC TRANSPORTER PERMEASE YBHR-RELATED"/>
    <property type="match status" value="1"/>
</dbReference>
<dbReference type="Gene3D" id="3.40.1710.10">
    <property type="entry name" value="abc type-2 transporter like domain"/>
    <property type="match status" value="1"/>
</dbReference>
<keyword evidence="6 8" id="KW-1133">Transmembrane helix</keyword>
<comment type="similarity">
    <text evidence="2 8">Belongs to the ABC-2 integral membrane protein family.</text>
</comment>
<dbReference type="InterPro" id="IPR051449">
    <property type="entry name" value="ABC-2_transporter_component"/>
</dbReference>
<dbReference type="Pfam" id="PF12698">
    <property type="entry name" value="ABC2_membrane_3"/>
    <property type="match status" value="1"/>
</dbReference>
<dbReference type="InterPro" id="IPR047817">
    <property type="entry name" value="ABC2_TM_bact-type"/>
</dbReference>
<accession>A0A2P7AWW5</accession>
<keyword evidence="3 8" id="KW-0813">Transport</keyword>
<feature type="transmembrane region" description="Helical" evidence="8">
    <location>
        <begin position="256"/>
        <end position="279"/>
    </location>
</feature>
<comment type="subcellular location">
    <subcellularLocation>
        <location evidence="8">Cell inner membrane</location>
        <topology evidence="8">Multi-pass membrane protein</topology>
    </subcellularLocation>
    <subcellularLocation>
        <location evidence="1">Cell membrane</location>
        <topology evidence="1">Multi-pass membrane protein</topology>
    </subcellularLocation>
</comment>
<comment type="caution">
    <text evidence="10">The sequence shown here is derived from an EMBL/GenBank/DDBJ whole genome shotgun (WGS) entry which is preliminary data.</text>
</comment>
<proteinExistence type="inferred from homology"/>
<keyword evidence="7 8" id="KW-0472">Membrane</keyword>
<evidence type="ECO:0000256" key="4">
    <source>
        <dbReference type="ARBA" id="ARBA00022475"/>
    </source>
</evidence>
<keyword evidence="11" id="KW-1185">Reference proteome</keyword>
<evidence type="ECO:0000256" key="2">
    <source>
        <dbReference type="ARBA" id="ARBA00007783"/>
    </source>
</evidence>
<evidence type="ECO:0000256" key="8">
    <source>
        <dbReference type="RuleBase" id="RU361157"/>
    </source>
</evidence>
<evidence type="ECO:0000313" key="10">
    <source>
        <dbReference type="EMBL" id="PSH58698.1"/>
    </source>
</evidence>
<dbReference type="OrthoDB" id="9784671at2"/>
<evidence type="ECO:0000259" key="9">
    <source>
        <dbReference type="PROSITE" id="PS51012"/>
    </source>
</evidence>
<feature type="transmembrane region" description="Helical" evidence="8">
    <location>
        <begin position="291"/>
        <end position="310"/>
    </location>
</feature>
<keyword evidence="4 8" id="KW-1003">Cell membrane</keyword>
<evidence type="ECO:0000313" key="11">
    <source>
        <dbReference type="Proteomes" id="UP000241158"/>
    </source>
</evidence>
<evidence type="ECO:0000256" key="3">
    <source>
        <dbReference type="ARBA" id="ARBA00022448"/>
    </source>
</evidence>
<organism evidence="10 11">
    <name type="scientific">Phyllobacterium endophyticum</name>
    <dbReference type="NCBI Taxonomy" id="1149773"/>
    <lineage>
        <taxon>Bacteria</taxon>
        <taxon>Pseudomonadati</taxon>
        <taxon>Pseudomonadota</taxon>
        <taxon>Alphaproteobacteria</taxon>
        <taxon>Hyphomicrobiales</taxon>
        <taxon>Phyllobacteriaceae</taxon>
        <taxon>Phyllobacterium</taxon>
    </lineage>
</organism>
<evidence type="ECO:0000256" key="6">
    <source>
        <dbReference type="ARBA" id="ARBA00022989"/>
    </source>
</evidence>
<dbReference type="PROSITE" id="PS51012">
    <property type="entry name" value="ABC_TM2"/>
    <property type="match status" value="1"/>
</dbReference>
<dbReference type="EMBL" id="PGGN01000002">
    <property type="protein sequence ID" value="PSH58698.1"/>
    <property type="molecule type" value="Genomic_DNA"/>
</dbReference>
<name>A0A2P7AWW5_9HYPH</name>
<dbReference type="InterPro" id="IPR000412">
    <property type="entry name" value="ABC_2_transport"/>
</dbReference>
<protein>
    <recommendedName>
        <fullName evidence="8">Transport permease protein</fullName>
    </recommendedName>
</protein>
<feature type="transmembrane region" description="Helical" evidence="8">
    <location>
        <begin position="179"/>
        <end position="202"/>
    </location>
</feature>
<feature type="domain" description="ABC transmembrane type-2" evidence="9">
    <location>
        <begin position="132"/>
        <end position="371"/>
    </location>
</feature>
<dbReference type="GO" id="GO:0140359">
    <property type="term" value="F:ABC-type transporter activity"/>
    <property type="evidence" value="ECO:0007669"/>
    <property type="project" value="InterPro"/>
</dbReference>